<dbReference type="Gramene" id="ESR47980">
    <property type="protein sequence ID" value="ESR47980"/>
    <property type="gene ID" value="CICLE_v10003074mg"/>
</dbReference>
<protein>
    <submittedName>
        <fullName evidence="1">Uncharacterized protein</fullName>
    </submittedName>
</protein>
<evidence type="ECO:0000313" key="2">
    <source>
        <dbReference type="Proteomes" id="UP000030687"/>
    </source>
</evidence>
<dbReference type="EMBL" id="KI536799">
    <property type="protein sequence ID" value="ESR47980.1"/>
    <property type="molecule type" value="Genomic_DNA"/>
</dbReference>
<reference evidence="1 2" key="1">
    <citation type="submission" date="2013-10" db="EMBL/GenBank/DDBJ databases">
        <authorList>
            <consortium name="International Citrus Genome Consortium"/>
            <person name="Jenkins J."/>
            <person name="Schmutz J."/>
            <person name="Prochnik S."/>
            <person name="Rokhsar D."/>
            <person name="Gmitter F."/>
            <person name="Ollitrault P."/>
            <person name="Machado M."/>
            <person name="Talon M."/>
            <person name="Wincker P."/>
            <person name="Jaillon O."/>
            <person name="Morgante M."/>
        </authorList>
    </citation>
    <scope>NUCLEOTIDE SEQUENCE</scope>
    <source>
        <strain evidence="2">cv. Clemenules</strain>
    </source>
</reference>
<accession>V4T8Z8</accession>
<proteinExistence type="predicted"/>
<dbReference type="AlphaFoldDB" id="V4T8Z8"/>
<gene>
    <name evidence="1" type="ORF">CICLE_v10003074mg</name>
</gene>
<dbReference type="KEGG" id="cic:CICLE_v10003074mg"/>
<dbReference type="Proteomes" id="UP000030687">
    <property type="component" value="Unassembled WGS sequence"/>
</dbReference>
<keyword evidence="2" id="KW-1185">Reference proteome</keyword>
<name>V4T8Z8_CITCL</name>
<organism evidence="1 2">
    <name type="scientific">Citrus clementina</name>
    <name type="common">Clementine</name>
    <name type="synonym">Citrus deliciosa x Citrus sinensis</name>
    <dbReference type="NCBI Taxonomy" id="85681"/>
    <lineage>
        <taxon>Eukaryota</taxon>
        <taxon>Viridiplantae</taxon>
        <taxon>Streptophyta</taxon>
        <taxon>Embryophyta</taxon>
        <taxon>Tracheophyta</taxon>
        <taxon>Spermatophyta</taxon>
        <taxon>Magnoliopsida</taxon>
        <taxon>eudicotyledons</taxon>
        <taxon>Gunneridae</taxon>
        <taxon>Pentapetalae</taxon>
        <taxon>rosids</taxon>
        <taxon>malvids</taxon>
        <taxon>Sapindales</taxon>
        <taxon>Rutaceae</taxon>
        <taxon>Aurantioideae</taxon>
        <taxon>Citrus</taxon>
    </lineage>
</organism>
<evidence type="ECO:0000313" key="1">
    <source>
        <dbReference type="EMBL" id="ESR47980.1"/>
    </source>
</evidence>
<sequence length="66" mass="7572">MIRFGTENNHCLSCFTMQDSQVLIITSPTLGKLAVQWLNLKRIFNVDKGVCEHILLSLCKTKLFLF</sequence>
<dbReference type="InParanoid" id="V4T8Z8"/>